<evidence type="ECO:0000313" key="3">
    <source>
        <dbReference type="Proteomes" id="UP001143347"/>
    </source>
</evidence>
<reference evidence="2" key="1">
    <citation type="submission" date="2022-10" db="EMBL/GenBank/DDBJ databases">
        <title>WGS of marine actinomycetes from Thailand.</title>
        <authorList>
            <person name="Thawai C."/>
        </authorList>
    </citation>
    <scope>NUCLEOTIDE SEQUENCE</scope>
    <source>
        <strain evidence="2">SW21</strain>
    </source>
</reference>
<evidence type="ECO:0000313" key="2">
    <source>
        <dbReference type="EMBL" id="MCX2963377.1"/>
    </source>
</evidence>
<dbReference type="Proteomes" id="UP001143347">
    <property type="component" value="Unassembled WGS sequence"/>
</dbReference>
<dbReference type="Gene3D" id="3.90.25.10">
    <property type="entry name" value="UDP-galactose 4-epimerase, domain 1"/>
    <property type="match status" value="1"/>
</dbReference>
<sequence>MTTYAVTGATGGLGGSAVRALISRGVEPGDIVAVARDAAKAADLSDAGVNVRVADYTDRAALDTALAGVDKLLMVSGSEVGQRVAQHTNVIEAAVAVGVDLIAYTSILRADSSPLALATEHVATEKILGDSGIGFVLLRNGWYSENYLSSAPTAIEGGVFYGSAGDGRVAPAARSDYADAAASALLSAGPGEIFELVGPQHLSYADIAATFAEVGGREVRYQNLPEADYAAALVDAGIPAPFATVLADSDAGVGSGALDSDSTDLVELLGRPAVSFTEVIRSGLASTV</sequence>
<dbReference type="Gene3D" id="3.40.50.720">
    <property type="entry name" value="NAD(P)-binding Rossmann-like Domain"/>
    <property type="match status" value="1"/>
</dbReference>
<name>A0A9X3D208_9ACTN</name>
<feature type="domain" description="NmrA-like" evidence="1">
    <location>
        <begin position="5"/>
        <end position="248"/>
    </location>
</feature>
<dbReference type="AlphaFoldDB" id="A0A9X3D208"/>
<proteinExistence type="predicted"/>
<dbReference type="Pfam" id="PF05368">
    <property type="entry name" value="NmrA"/>
    <property type="match status" value="1"/>
</dbReference>
<dbReference type="PANTHER" id="PTHR47129">
    <property type="entry name" value="QUINONE OXIDOREDUCTASE 2"/>
    <property type="match status" value="1"/>
</dbReference>
<dbReference type="InterPro" id="IPR036291">
    <property type="entry name" value="NAD(P)-bd_dom_sf"/>
</dbReference>
<dbReference type="EMBL" id="JAPKFM010000003">
    <property type="protein sequence ID" value="MCX2963377.1"/>
    <property type="molecule type" value="Genomic_DNA"/>
</dbReference>
<comment type="caution">
    <text evidence="2">The sequence shown here is derived from an EMBL/GenBank/DDBJ whole genome shotgun (WGS) entry which is preliminary data.</text>
</comment>
<dbReference type="CDD" id="cd05269">
    <property type="entry name" value="TMR_SDR_a"/>
    <property type="match status" value="1"/>
</dbReference>
<dbReference type="RefSeq" id="WP_266060426.1">
    <property type="nucleotide sequence ID" value="NZ_JAPKFM010000003.1"/>
</dbReference>
<dbReference type="InterPro" id="IPR052718">
    <property type="entry name" value="NmrA-type_oxidoreductase"/>
</dbReference>
<dbReference type="InterPro" id="IPR008030">
    <property type="entry name" value="NmrA-like"/>
</dbReference>
<keyword evidence="3" id="KW-1185">Reference proteome</keyword>
<protein>
    <submittedName>
        <fullName evidence="2">SDR family oxidoreductase</fullName>
    </submittedName>
</protein>
<organism evidence="2 3">
    <name type="scientific">Gordonia aquimaris</name>
    <dbReference type="NCBI Taxonomy" id="2984863"/>
    <lineage>
        <taxon>Bacteria</taxon>
        <taxon>Bacillati</taxon>
        <taxon>Actinomycetota</taxon>
        <taxon>Actinomycetes</taxon>
        <taxon>Mycobacteriales</taxon>
        <taxon>Gordoniaceae</taxon>
        <taxon>Gordonia</taxon>
    </lineage>
</organism>
<dbReference type="SUPFAM" id="SSF51735">
    <property type="entry name" value="NAD(P)-binding Rossmann-fold domains"/>
    <property type="match status" value="1"/>
</dbReference>
<gene>
    <name evidence="2" type="ORF">OSB52_04650</name>
</gene>
<accession>A0A9X3D208</accession>
<evidence type="ECO:0000259" key="1">
    <source>
        <dbReference type="Pfam" id="PF05368"/>
    </source>
</evidence>
<dbReference type="PANTHER" id="PTHR47129:SF1">
    <property type="entry name" value="NMRA-LIKE DOMAIN-CONTAINING PROTEIN"/>
    <property type="match status" value="1"/>
</dbReference>